<dbReference type="OrthoDB" id="9810298at2"/>
<dbReference type="EMBL" id="NFZS01000007">
    <property type="protein sequence ID" value="RAO74462.1"/>
    <property type="molecule type" value="Genomic_DNA"/>
</dbReference>
<evidence type="ECO:0000259" key="10">
    <source>
        <dbReference type="Pfam" id="PF03900"/>
    </source>
</evidence>
<dbReference type="FunFam" id="3.40.190.10:FF:000004">
    <property type="entry name" value="Porphobilinogen deaminase"/>
    <property type="match status" value="1"/>
</dbReference>
<dbReference type="PANTHER" id="PTHR11557:SF0">
    <property type="entry name" value="PORPHOBILINOGEN DEAMINASE"/>
    <property type="match status" value="1"/>
</dbReference>
<dbReference type="Pfam" id="PF01379">
    <property type="entry name" value="Porphobil_deam"/>
    <property type="match status" value="1"/>
</dbReference>
<dbReference type="PIRSF" id="PIRSF001438">
    <property type="entry name" value="4pyrrol_synth_OHMeBilane_synth"/>
    <property type="match status" value="1"/>
</dbReference>
<protein>
    <recommendedName>
        <fullName evidence="8">Porphobilinogen deaminase</fullName>
        <shortName evidence="8">PBG</shortName>
        <ecNumber evidence="8">2.5.1.61</ecNumber>
    </recommendedName>
    <alternativeName>
        <fullName evidence="8">Hydroxymethylbilane synthase</fullName>
        <shortName evidence="8">HMBS</shortName>
    </alternativeName>
    <alternativeName>
        <fullName evidence="8">Pre-uroporphyrinogen synthase</fullName>
    </alternativeName>
</protein>
<keyword evidence="6 8" id="KW-0627">Porphyrin biosynthesis</keyword>
<dbReference type="InterPro" id="IPR000860">
    <property type="entry name" value="HemC"/>
</dbReference>
<comment type="catalytic activity">
    <reaction evidence="7 8">
        <text>4 porphobilinogen + H2O = hydroxymethylbilane + 4 NH4(+)</text>
        <dbReference type="Rhea" id="RHEA:13185"/>
        <dbReference type="ChEBI" id="CHEBI:15377"/>
        <dbReference type="ChEBI" id="CHEBI:28938"/>
        <dbReference type="ChEBI" id="CHEBI:57845"/>
        <dbReference type="ChEBI" id="CHEBI:58126"/>
        <dbReference type="EC" id="2.5.1.61"/>
    </reaction>
</comment>
<proteinExistence type="inferred from homology"/>
<evidence type="ECO:0000256" key="8">
    <source>
        <dbReference type="HAMAP-Rule" id="MF_00260"/>
    </source>
</evidence>
<evidence type="ECO:0000256" key="4">
    <source>
        <dbReference type="ARBA" id="ARBA00011245"/>
    </source>
</evidence>
<dbReference type="GO" id="GO:0005737">
    <property type="term" value="C:cytoplasm"/>
    <property type="evidence" value="ECO:0007669"/>
    <property type="project" value="UniProtKB-UniRule"/>
</dbReference>
<comment type="pathway">
    <text evidence="2">Porphyrin-containing compound metabolism; protoporphyrin-IX biosynthesis; coproporphyrinogen-III from 5-aminolevulinate: step 2/4.</text>
</comment>
<dbReference type="UniPathway" id="UPA00251">
    <property type="reaction ID" value="UER00319"/>
</dbReference>
<keyword evidence="5 8" id="KW-0808">Transferase</keyword>
<feature type="domain" description="Porphobilinogen deaminase N-terminal" evidence="9">
    <location>
        <begin position="6"/>
        <end position="212"/>
    </location>
</feature>
<evidence type="ECO:0000259" key="9">
    <source>
        <dbReference type="Pfam" id="PF01379"/>
    </source>
</evidence>
<dbReference type="CDD" id="cd13646">
    <property type="entry name" value="PBP2_EcHMBS_like"/>
    <property type="match status" value="1"/>
</dbReference>
<dbReference type="GO" id="GO:0004418">
    <property type="term" value="F:hydroxymethylbilane synthase activity"/>
    <property type="evidence" value="ECO:0007669"/>
    <property type="project" value="UniProtKB-UniRule"/>
</dbReference>
<dbReference type="HAMAP" id="MF_00260">
    <property type="entry name" value="Porphobil_deam"/>
    <property type="match status" value="1"/>
</dbReference>
<dbReference type="PROSITE" id="PS00533">
    <property type="entry name" value="PORPHOBILINOGEN_DEAM"/>
    <property type="match status" value="1"/>
</dbReference>
<comment type="miscellaneous">
    <text evidence="8">The porphobilinogen subunits are added to the dipyrromethane group.</text>
</comment>
<dbReference type="GO" id="GO:0006782">
    <property type="term" value="P:protoporphyrinogen IX biosynthetic process"/>
    <property type="evidence" value="ECO:0007669"/>
    <property type="project" value="UniProtKB-UniRule"/>
</dbReference>
<dbReference type="PRINTS" id="PR00151">
    <property type="entry name" value="PORPHBDMNASE"/>
</dbReference>
<evidence type="ECO:0000313" key="11">
    <source>
        <dbReference type="EMBL" id="RAO74462.1"/>
    </source>
</evidence>
<dbReference type="SUPFAM" id="SSF54782">
    <property type="entry name" value="Porphobilinogen deaminase (hydroxymethylbilane synthase), C-terminal domain"/>
    <property type="match status" value="1"/>
</dbReference>
<dbReference type="InterPro" id="IPR022419">
    <property type="entry name" value="Porphobilin_deaminase_cofac_BS"/>
</dbReference>
<dbReference type="EC" id="2.5.1.61" evidence="8"/>
<comment type="caution">
    <text evidence="11">The sequence shown here is derived from an EMBL/GenBank/DDBJ whole genome shotgun (WGS) entry which is preliminary data.</text>
</comment>
<dbReference type="AlphaFoldDB" id="A0A328P1C3"/>
<gene>
    <name evidence="8" type="primary">hemC</name>
    <name evidence="11" type="ORF">CA260_20520</name>
</gene>
<dbReference type="NCBIfam" id="TIGR00212">
    <property type="entry name" value="hemC"/>
    <property type="match status" value="1"/>
</dbReference>
<comment type="subunit">
    <text evidence="4 8">Monomer.</text>
</comment>
<keyword evidence="12" id="KW-1185">Reference proteome</keyword>
<comment type="cofactor">
    <cofactor evidence="8">
        <name>dipyrromethane</name>
        <dbReference type="ChEBI" id="CHEBI:60342"/>
    </cofactor>
    <text evidence="8">Binds 1 dipyrromethane group covalently.</text>
</comment>
<dbReference type="PANTHER" id="PTHR11557">
    <property type="entry name" value="PORPHOBILINOGEN DEAMINASE"/>
    <property type="match status" value="1"/>
</dbReference>
<evidence type="ECO:0000256" key="5">
    <source>
        <dbReference type="ARBA" id="ARBA00022679"/>
    </source>
</evidence>
<comment type="similarity">
    <text evidence="3 8">Belongs to the HMBS family.</text>
</comment>
<dbReference type="FunFam" id="3.40.190.10:FF:000005">
    <property type="entry name" value="Porphobilinogen deaminase"/>
    <property type="match status" value="1"/>
</dbReference>
<dbReference type="SUPFAM" id="SSF53850">
    <property type="entry name" value="Periplasmic binding protein-like II"/>
    <property type="match status" value="1"/>
</dbReference>
<evidence type="ECO:0000313" key="12">
    <source>
        <dbReference type="Proteomes" id="UP000248926"/>
    </source>
</evidence>
<reference evidence="11 12" key="1">
    <citation type="journal article" date="2018" name="Genet. Mol. Biol.">
        <title>The genome sequence of Dyella jiangningensis FCAV SCS01 from a lignocellulose-decomposing microbial consortium metagenome reveals potential for biotechnological applications.</title>
        <authorList>
            <person name="Desiderato J.G."/>
            <person name="Alvarenga D.O."/>
            <person name="Constancio M.T.L."/>
            <person name="Alves L.M.C."/>
            <person name="Varani A.M."/>
        </authorList>
    </citation>
    <scope>NUCLEOTIDE SEQUENCE [LARGE SCALE GENOMIC DNA]</scope>
    <source>
        <strain evidence="11 12">FCAV SCS01</strain>
    </source>
</reference>
<evidence type="ECO:0000256" key="1">
    <source>
        <dbReference type="ARBA" id="ARBA00002869"/>
    </source>
</evidence>
<feature type="modified residue" description="S-(dipyrrolylmethanemethyl)cysteine" evidence="8">
    <location>
        <position position="242"/>
    </location>
</feature>
<name>A0A328P1C3_9GAMM</name>
<organism evidence="11 12">
    <name type="scientific">Dyella jiangningensis</name>
    <dbReference type="NCBI Taxonomy" id="1379159"/>
    <lineage>
        <taxon>Bacteria</taxon>
        <taxon>Pseudomonadati</taxon>
        <taxon>Pseudomonadota</taxon>
        <taxon>Gammaproteobacteria</taxon>
        <taxon>Lysobacterales</taxon>
        <taxon>Rhodanobacteraceae</taxon>
        <taxon>Dyella</taxon>
    </lineage>
</organism>
<dbReference type="Gene3D" id="3.40.190.10">
    <property type="entry name" value="Periplasmic binding protein-like II"/>
    <property type="match status" value="2"/>
</dbReference>
<evidence type="ECO:0000256" key="7">
    <source>
        <dbReference type="ARBA" id="ARBA00048169"/>
    </source>
</evidence>
<dbReference type="Gene3D" id="3.30.160.40">
    <property type="entry name" value="Porphobilinogen deaminase, C-terminal domain"/>
    <property type="match status" value="1"/>
</dbReference>
<dbReference type="InterPro" id="IPR022418">
    <property type="entry name" value="Porphobilinogen_deaminase_C"/>
</dbReference>
<feature type="domain" description="Porphobilinogen deaminase C-terminal" evidence="10">
    <location>
        <begin position="226"/>
        <end position="295"/>
    </location>
</feature>
<evidence type="ECO:0000256" key="3">
    <source>
        <dbReference type="ARBA" id="ARBA00005638"/>
    </source>
</evidence>
<dbReference type="Pfam" id="PF03900">
    <property type="entry name" value="Porphobil_deamC"/>
    <property type="match status" value="1"/>
</dbReference>
<dbReference type="InterPro" id="IPR022417">
    <property type="entry name" value="Porphobilin_deaminase_N"/>
</dbReference>
<comment type="function">
    <text evidence="1 8">Tetrapolymerization of the monopyrrole PBG into the hydroxymethylbilane pre-uroporphyrinogen in several discrete steps.</text>
</comment>
<evidence type="ECO:0000256" key="2">
    <source>
        <dbReference type="ARBA" id="ARBA00004735"/>
    </source>
</evidence>
<sequence>MTPSILRIATRKSALALWQAEHVAAELRAIHPGLVVELAPMTTRGDEILDKPLATIGGKGLFLKELEVAMLEGRADLAVHSLKDVPAELEPGFALPAILPRADAADAFVSNDYADLAALPLGARVGTSSLRRQAQLRAARPDLTLLDLRGNVGTRLSKLDAGHYDAILLACAGLERLSLSSRIRSRLSAPDWLPAPGQAAIAIEARSDQPAVLELLSALDDAQTRLAVTAERSMNHALGGSCTVPVGAWCTVTERGLHLRGMVGDVSSGRLLLAEAQAEGDQAEALGKRVAEALFEQGAGALLNA</sequence>
<dbReference type="RefSeq" id="WP_111984946.1">
    <property type="nucleotide sequence ID" value="NZ_NFZS01000007.1"/>
</dbReference>
<dbReference type="Proteomes" id="UP000248926">
    <property type="component" value="Unassembled WGS sequence"/>
</dbReference>
<dbReference type="InterPro" id="IPR036803">
    <property type="entry name" value="Porphobilinogen_deaminase_C_sf"/>
</dbReference>
<evidence type="ECO:0000256" key="6">
    <source>
        <dbReference type="ARBA" id="ARBA00023244"/>
    </source>
</evidence>
<accession>A0A328P1C3</accession>